<dbReference type="InterPro" id="IPR051679">
    <property type="entry name" value="DASS-Related_Transporters"/>
</dbReference>
<feature type="transmembrane region" description="Helical" evidence="7">
    <location>
        <begin position="26"/>
        <end position="44"/>
    </location>
</feature>
<dbReference type="GO" id="GO:0055085">
    <property type="term" value="P:transmembrane transport"/>
    <property type="evidence" value="ECO:0007669"/>
    <property type="project" value="InterPro"/>
</dbReference>
<evidence type="ECO:0000313" key="10">
    <source>
        <dbReference type="Proteomes" id="UP000199315"/>
    </source>
</evidence>
<dbReference type="EMBL" id="FMKA01000007">
    <property type="protein sequence ID" value="SCP96962.1"/>
    <property type="molecule type" value="Genomic_DNA"/>
</dbReference>
<organism evidence="9 10">
    <name type="scientific">Anaerobium acetethylicum</name>
    <dbReference type="NCBI Taxonomy" id="1619234"/>
    <lineage>
        <taxon>Bacteria</taxon>
        <taxon>Bacillati</taxon>
        <taxon>Bacillota</taxon>
        <taxon>Clostridia</taxon>
        <taxon>Lachnospirales</taxon>
        <taxon>Lachnospiraceae</taxon>
        <taxon>Anaerobium</taxon>
    </lineage>
</organism>
<feature type="transmembrane region" description="Helical" evidence="7">
    <location>
        <begin position="362"/>
        <end position="381"/>
    </location>
</feature>
<dbReference type="InterPro" id="IPR004680">
    <property type="entry name" value="Cit_transptr-like_dom"/>
</dbReference>
<evidence type="ECO:0000256" key="2">
    <source>
        <dbReference type="ARBA" id="ARBA00022448"/>
    </source>
</evidence>
<feature type="transmembrane region" description="Helical" evidence="7">
    <location>
        <begin position="96"/>
        <end position="122"/>
    </location>
</feature>
<dbReference type="Proteomes" id="UP000199315">
    <property type="component" value="Unassembled WGS sequence"/>
</dbReference>
<accession>A0A1D3TST3</accession>
<evidence type="ECO:0000256" key="7">
    <source>
        <dbReference type="SAM" id="Phobius"/>
    </source>
</evidence>
<feature type="domain" description="Citrate transporter-like" evidence="8">
    <location>
        <begin position="252"/>
        <end position="420"/>
    </location>
</feature>
<feature type="transmembrane region" description="Helical" evidence="7">
    <location>
        <begin position="56"/>
        <end position="76"/>
    </location>
</feature>
<evidence type="ECO:0000256" key="1">
    <source>
        <dbReference type="ARBA" id="ARBA00004141"/>
    </source>
</evidence>
<evidence type="ECO:0000259" key="8">
    <source>
        <dbReference type="Pfam" id="PF03600"/>
    </source>
</evidence>
<evidence type="ECO:0000256" key="4">
    <source>
        <dbReference type="ARBA" id="ARBA00022737"/>
    </source>
</evidence>
<dbReference type="Pfam" id="PF03600">
    <property type="entry name" value="CitMHS"/>
    <property type="match status" value="2"/>
</dbReference>
<keyword evidence="2" id="KW-0813">Transport</keyword>
<evidence type="ECO:0000313" key="9">
    <source>
        <dbReference type="EMBL" id="SCP96962.1"/>
    </source>
</evidence>
<feature type="transmembrane region" description="Helical" evidence="7">
    <location>
        <begin position="134"/>
        <end position="153"/>
    </location>
</feature>
<evidence type="ECO:0000256" key="3">
    <source>
        <dbReference type="ARBA" id="ARBA00022692"/>
    </source>
</evidence>
<keyword evidence="6 7" id="KW-0472">Membrane</keyword>
<dbReference type="CDD" id="cd01115">
    <property type="entry name" value="SLC13_permease"/>
    <property type="match status" value="1"/>
</dbReference>
<dbReference type="PANTHER" id="PTHR43652">
    <property type="entry name" value="BASIC AMINO ACID ANTIPORTER YFCC-RELATED"/>
    <property type="match status" value="1"/>
</dbReference>
<feature type="transmembrane region" description="Helical" evidence="7">
    <location>
        <begin position="308"/>
        <end position="328"/>
    </location>
</feature>
<feature type="transmembrane region" description="Helical" evidence="7">
    <location>
        <begin position="276"/>
        <end position="296"/>
    </location>
</feature>
<feature type="domain" description="Citrate transporter-like" evidence="8">
    <location>
        <begin position="15"/>
        <end position="244"/>
    </location>
</feature>
<comment type="subcellular location">
    <subcellularLocation>
        <location evidence="1">Membrane</location>
        <topology evidence="1">Multi-pass membrane protein</topology>
    </subcellularLocation>
</comment>
<dbReference type="PANTHER" id="PTHR43652:SF1">
    <property type="entry name" value="RESPONSE REGULATOR"/>
    <property type="match status" value="1"/>
</dbReference>
<gene>
    <name evidence="9" type="ORF">SAMN05421730_100770</name>
</gene>
<keyword evidence="10" id="KW-1185">Reference proteome</keyword>
<feature type="transmembrane region" description="Helical" evidence="7">
    <location>
        <begin position="402"/>
        <end position="421"/>
    </location>
</feature>
<keyword evidence="5 7" id="KW-1133">Transmembrane helix</keyword>
<dbReference type="STRING" id="1619234.SAMN05421730_100770"/>
<protein>
    <submittedName>
        <fullName evidence="9">Anion transporter</fullName>
    </submittedName>
</protein>
<keyword evidence="3 7" id="KW-0812">Transmembrane</keyword>
<feature type="transmembrane region" description="Helical" evidence="7">
    <location>
        <begin position="252"/>
        <end position="269"/>
    </location>
</feature>
<feature type="transmembrane region" description="Helical" evidence="7">
    <location>
        <begin position="228"/>
        <end position="246"/>
    </location>
</feature>
<evidence type="ECO:0000256" key="6">
    <source>
        <dbReference type="ARBA" id="ARBA00023136"/>
    </source>
</evidence>
<dbReference type="GO" id="GO:0005886">
    <property type="term" value="C:plasma membrane"/>
    <property type="evidence" value="ECO:0007669"/>
    <property type="project" value="TreeGrafter"/>
</dbReference>
<sequence length="424" mass="44653">MSPAIITLIILVVAIALFVSDKLPMGLIAFMVPIALYFTGVIEVEEIFSSIVNANVILIVAMCVLGAAFFKTGLAYNTSQMLLKYTKTEKGLMVVVFLVGGIMSGFVSNSGTVAVLLPIVMGIAVGSNIKPIKLLMPLVFGATVGADISIIGSPGNLVAKSTIEELSKGTMSIAFFEPAKIGIPLLAATAIFLYFFGSKLIPDREAGSLSSGSDENDYSDIPSWHRTLTLIVFVLAITGMVLADYISFLPPMHITASCAAIVIVLAGVLTQKEAFASFETLTVFMLAFMMPLGNALNNTGGGKMIADAVIKLTGNSGVMIVMASLWLLTWALTQVMSNTAACTLLCPVGWTIAESIGADPRAVVIAVFIASSIAVCTPMAIPANSMIIGPGNVKFKDFLKPGLAVSAVCFVVSMILLPIFYPFY</sequence>
<name>A0A1D3TST3_9FIRM</name>
<proteinExistence type="predicted"/>
<reference evidence="9 10" key="1">
    <citation type="submission" date="2016-09" db="EMBL/GenBank/DDBJ databases">
        <authorList>
            <person name="Capua I."/>
            <person name="De Benedictis P."/>
            <person name="Joannis T."/>
            <person name="Lombin L.H."/>
            <person name="Cattoli G."/>
        </authorList>
    </citation>
    <scope>NUCLEOTIDE SEQUENCE [LARGE SCALE GENOMIC DNA]</scope>
    <source>
        <strain evidence="9 10">GluBS11</strain>
    </source>
</reference>
<dbReference type="RefSeq" id="WP_169823631.1">
    <property type="nucleotide sequence ID" value="NZ_FMKA01000007.1"/>
</dbReference>
<evidence type="ECO:0000256" key="5">
    <source>
        <dbReference type="ARBA" id="ARBA00022989"/>
    </source>
</evidence>
<feature type="transmembrane region" description="Helical" evidence="7">
    <location>
        <begin position="173"/>
        <end position="196"/>
    </location>
</feature>
<dbReference type="AlphaFoldDB" id="A0A1D3TST3"/>
<keyword evidence="4" id="KW-0677">Repeat</keyword>